<dbReference type="PANTHER" id="PTHR35882">
    <property type="entry name" value="PELA"/>
    <property type="match status" value="1"/>
</dbReference>
<reference evidence="2 4" key="3">
    <citation type="journal article" date="2022" name="Microbiol. Resour. Announc.">
        <title>Complete Genome Sequences of Thermus Strains Isolated from Senami Hot Spring in Japan.</title>
        <authorList>
            <person name="Miyazaki K."/>
        </authorList>
    </citation>
    <scope>NUCLEOTIDE SEQUENCE [LARGE SCALE GENOMIC DNA]</scope>
    <source>
        <strain evidence="2 4">SNM4-1</strain>
        <plasmid evidence="2 4">pTbrSNM4-1b</plasmid>
    </source>
</reference>
<gene>
    <name evidence="1" type="ORF">A0O31_02322</name>
    <name evidence="2" type="ORF">TbrSNM41_23610</name>
</gene>
<dbReference type="AlphaFoldDB" id="A0A1J0LXY8"/>
<dbReference type="OrthoDB" id="9795486at2"/>
<accession>A0A1J0LXY8</accession>
<evidence type="ECO:0000313" key="3">
    <source>
        <dbReference type="Proteomes" id="UP000182993"/>
    </source>
</evidence>
<dbReference type="Gene3D" id="3.20.20.70">
    <property type="entry name" value="Aldolase class I"/>
    <property type="match status" value="1"/>
</dbReference>
<organism evidence="1 3">
    <name type="scientific">Thermus brockianus</name>
    <dbReference type="NCBI Taxonomy" id="56956"/>
    <lineage>
        <taxon>Bacteria</taxon>
        <taxon>Thermotogati</taxon>
        <taxon>Deinococcota</taxon>
        <taxon>Deinococci</taxon>
        <taxon>Thermales</taxon>
        <taxon>Thermaceae</taxon>
        <taxon>Thermus</taxon>
    </lineage>
</organism>
<keyword evidence="4" id="KW-1185">Reference proteome</keyword>
<dbReference type="RefSeq" id="WP_071678051.1">
    <property type="nucleotide sequence ID" value="NZ_AP025594.1"/>
</dbReference>
<evidence type="ECO:0008006" key="5">
    <source>
        <dbReference type="Google" id="ProtNLM"/>
    </source>
</evidence>
<dbReference type="Proteomes" id="UP000182993">
    <property type="component" value="Plasmid pTB1"/>
</dbReference>
<proteinExistence type="predicted"/>
<dbReference type="InterPro" id="IPR017853">
    <property type="entry name" value="GH"/>
</dbReference>
<dbReference type="EMBL" id="CP016313">
    <property type="protein sequence ID" value="APD10349.1"/>
    <property type="molecule type" value="Genomic_DNA"/>
</dbReference>
<geneLocation type="plasmid" evidence="1">
    <name>pTB1</name>
</geneLocation>
<reference evidence="3" key="1">
    <citation type="submission" date="2016-06" db="EMBL/GenBank/DDBJ databases">
        <title>Whole genome sequencing of Thermus brockianus strain GE-1.</title>
        <authorList>
            <person name="Schaefers C."/>
            <person name="Blank S."/>
            <person name="Wiebusch S."/>
            <person name="Elleuche S."/>
            <person name="Antranikian G."/>
        </authorList>
    </citation>
    <scope>NUCLEOTIDE SEQUENCE [LARGE SCALE GENOMIC DNA]</scope>
    <source>
        <strain evidence="3">GE-1</strain>
        <plasmid evidence="3">ptb1</plasmid>
    </source>
</reference>
<evidence type="ECO:0000313" key="1">
    <source>
        <dbReference type="EMBL" id="APD10349.1"/>
    </source>
</evidence>
<keyword evidence="1" id="KW-0614">Plasmid</keyword>
<dbReference type="SUPFAM" id="SSF51445">
    <property type="entry name" value="(Trans)glycosidases"/>
    <property type="match status" value="1"/>
</dbReference>
<geneLocation type="plasmid" evidence="3">
    <name>ptb1</name>
</geneLocation>
<geneLocation type="plasmid" evidence="2 4">
    <name>pTbrSNM4-1b</name>
</geneLocation>
<dbReference type="PANTHER" id="PTHR35882:SF2">
    <property type="entry name" value="PELA"/>
    <property type="match status" value="1"/>
</dbReference>
<name>A0A1J0LXY8_THEBO</name>
<dbReference type="Proteomes" id="UP000831120">
    <property type="component" value="Plasmid pTbrSNM4-1b"/>
</dbReference>
<evidence type="ECO:0000313" key="2">
    <source>
        <dbReference type="EMBL" id="BDG17627.1"/>
    </source>
</evidence>
<dbReference type="KEGG" id="tbc:A0O31_02322"/>
<protein>
    <recommendedName>
        <fullName evidence="5">Glycoside-hydrolase family GH114 TIM-barrel domain-containing protein</fullName>
    </recommendedName>
</protein>
<dbReference type="InterPro" id="IPR013785">
    <property type="entry name" value="Aldolase_TIM"/>
</dbReference>
<sequence length="234" mass="25980">MAFTSFKPLGFYYGQGRLPELRAFRRVVLQPWAYTPEELQALAPTEPLAYLSLGEDPDPEGPWHVGATNPLWGTRIVDPAHPGWVTRVVECALLYLTKGFKGLFLDTLDQAAATNRGAALRLILELRWAIGPHYLLANRGFALLPHLAELVDGIVFEGFSTTWEGGGRPLPRSLLRANAAWAGLLARFPWQRYSLDYAPQAKLARFASRRALHHGLVPILAQEKHLLLPTDIGG</sequence>
<evidence type="ECO:0000313" key="4">
    <source>
        <dbReference type="Proteomes" id="UP000831120"/>
    </source>
</evidence>
<reference evidence="1" key="2">
    <citation type="journal article" date="2017" name="Stand. Genomic Sci.">
        <title>Complete genome sequence of Thermus brockianus GE-1 reveals key enzymes of xylan/xylose metabolism.</title>
        <authorList>
            <person name="Schaefers C."/>
            <person name="Blank S."/>
            <person name="Wiebusch S."/>
            <person name="Elleuche S."/>
            <person name="Antranikian G."/>
        </authorList>
    </citation>
    <scope>NUCLEOTIDE SEQUENCE</scope>
    <source>
        <strain evidence="1">GE-1</strain>
        <plasmid evidence="1">pTB1</plasmid>
    </source>
</reference>
<dbReference type="EMBL" id="AP025594">
    <property type="protein sequence ID" value="BDG17627.1"/>
    <property type="molecule type" value="Genomic_DNA"/>
</dbReference>